<dbReference type="Pfam" id="PF01663">
    <property type="entry name" value="Phosphodiest"/>
    <property type="match status" value="1"/>
</dbReference>
<protein>
    <submittedName>
        <fullName evidence="10">Uncharacterized protein</fullName>
    </submittedName>
</protein>
<comment type="subcellular location">
    <subcellularLocation>
        <location evidence="1">Endoplasmic reticulum membrane</location>
        <topology evidence="1">Single-pass type I membrane protein</topology>
    </subcellularLocation>
</comment>
<evidence type="ECO:0000256" key="5">
    <source>
        <dbReference type="ARBA" id="ARBA00022989"/>
    </source>
</evidence>
<dbReference type="InterPro" id="IPR005595">
    <property type="entry name" value="TRAP_alpha"/>
</dbReference>
<dbReference type="STRING" id="595528.A0A0D2WVA8"/>
<dbReference type="CDD" id="cd16018">
    <property type="entry name" value="Enpp"/>
    <property type="match status" value="1"/>
</dbReference>
<feature type="region of interest" description="Disordered" evidence="7">
    <location>
        <begin position="640"/>
        <end position="665"/>
    </location>
</feature>
<keyword evidence="4" id="KW-0256">Endoplasmic reticulum</keyword>
<evidence type="ECO:0000256" key="2">
    <source>
        <dbReference type="ARBA" id="ARBA00022692"/>
    </source>
</evidence>
<feature type="transmembrane region" description="Helical" evidence="8">
    <location>
        <begin position="603"/>
        <end position="621"/>
    </location>
</feature>
<keyword evidence="3 9" id="KW-0732">Signal</keyword>
<dbReference type="InParanoid" id="A0A0D2WVA8"/>
<dbReference type="InterPro" id="IPR002591">
    <property type="entry name" value="Phosphodiest/P_Trfase"/>
</dbReference>
<dbReference type="GO" id="GO:0016787">
    <property type="term" value="F:hydrolase activity"/>
    <property type="evidence" value="ECO:0007669"/>
    <property type="project" value="UniProtKB-ARBA"/>
</dbReference>
<dbReference type="Gene3D" id="3.40.720.10">
    <property type="entry name" value="Alkaline Phosphatase, subunit A"/>
    <property type="match status" value="1"/>
</dbReference>
<dbReference type="SUPFAM" id="SSF53649">
    <property type="entry name" value="Alkaline phosphatase-like"/>
    <property type="match status" value="1"/>
</dbReference>
<feature type="signal peptide" evidence="9">
    <location>
        <begin position="1"/>
        <end position="24"/>
    </location>
</feature>
<sequence>MTASAPVLLFLFCAAVATAASAWAAPVPNDTPRVVLVSIDGMRYDYLTRAYNQGDIRIPNLLKLIRGGVWSPAGAISEFPAVTFPSHTSMITGVPPARHGIVANNLLDPANTNADMNYFYPGITAQTVFDACNSRNFTTAAIDWPVTVGAPITYLFPGNVDAPNSLDEARWLFSACKGPVYDILPTPQSMRQVSDDQRGQIAQRFHTDLLPQFMALHYDDLDEIEHATGVMSQAAIAQLEYIDASLGDVIATVQKNGVFDSTTWIVVSDHGFSNISTVISPATVFEKYNLTTPQNGLDYVAYYVSSGGCSAIYVNANASTAQRTLVDQALNEFIAQNSDSLYHVWSPAELLPYAAFPDAYVVLESNLNVMFVDNPAAPVVSKATHGWSPNHGAEMRASFLAYGANIRSNVQIDSVRLIDIAPTIAAIMGLDMPSTEGLRAQDVEDETVVEGESDGIVDIPDVNFSEEEFRIAGPSPDVKTTILFTETQDNEFPGGEIVRALIGVSNTGLNDITVIGVVGQFRHPQDLKHINQNFTAKELGVNVVAQTQASFEYVFRPEYEARSHFLILNIYYNDTTGAEYVDSVFNSTVTVIEADEPFQIETLYTIVTLIALIGGGGFFAYQQLAPQSAKKTKKVTAIETGTSSSGSNEWLSNLNTQPVGKKVRK</sequence>
<dbReference type="InterPro" id="IPR017850">
    <property type="entry name" value="Alkaline_phosphatase_core_sf"/>
</dbReference>
<dbReference type="PANTHER" id="PTHR10151:SF120">
    <property type="entry name" value="BIS(5'-ADENOSYL)-TRIPHOSPHATASE"/>
    <property type="match status" value="1"/>
</dbReference>
<evidence type="ECO:0000256" key="4">
    <source>
        <dbReference type="ARBA" id="ARBA00022824"/>
    </source>
</evidence>
<keyword evidence="5 8" id="KW-1133">Transmembrane helix</keyword>
<feature type="compositionally biased region" description="Polar residues" evidence="7">
    <location>
        <begin position="640"/>
        <end position="658"/>
    </location>
</feature>
<dbReference type="AlphaFoldDB" id="A0A0D2WVA8"/>
<evidence type="ECO:0000256" key="7">
    <source>
        <dbReference type="SAM" id="MobiDB-lite"/>
    </source>
</evidence>
<proteinExistence type="predicted"/>
<evidence type="ECO:0000256" key="9">
    <source>
        <dbReference type="SAM" id="SignalP"/>
    </source>
</evidence>
<accession>A0A0D2WVA8</accession>
<evidence type="ECO:0000256" key="6">
    <source>
        <dbReference type="ARBA" id="ARBA00023136"/>
    </source>
</evidence>
<dbReference type="Proteomes" id="UP000008743">
    <property type="component" value="Unassembled WGS sequence"/>
</dbReference>
<evidence type="ECO:0000256" key="3">
    <source>
        <dbReference type="ARBA" id="ARBA00022729"/>
    </source>
</evidence>
<evidence type="ECO:0000313" key="10">
    <source>
        <dbReference type="EMBL" id="KJE96068.1"/>
    </source>
</evidence>
<dbReference type="PhylomeDB" id="A0A0D2WVA8"/>
<evidence type="ECO:0000313" key="11">
    <source>
        <dbReference type="Proteomes" id="UP000008743"/>
    </source>
</evidence>
<feature type="chain" id="PRO_5002255280" evidence="9">
    <location>
        <begin position="25"/>
        <end position="665"/>
    </location>
</feature>
<reference evidence="11" key="1">
    <citation type="submission" date="2011-02" db="EMBL/GenBank/DDBJ databases">
        <title>The Genome Sequence of Capsaspora owczarzaki ATCC 30864.</title>
        <authorList>
            <person name="Russ C."/>
            <person name="Cuomo C."/>
            <person name="Burger G."/>
            <person name="Gray M.W."/>
            <person name="Holland P.W.H."/>
            <person name="King N."/>
            <person name="Lang F.B.F."/>
            <person name="Roger A.J."/>
            <person name="Ruiz-Trillo I."/>
            <person name="Young S.K."/>
            <person name="Zeng Q."/>
            <person name="Gargeya S."/>
            <person name="Alvarado L."/>
            <person name="Berlin A."/>
            <person name="Chapman S.B."/>
            <person name="Chen Z."/>
            <person name="Freedman E."/>
            <person name="Gellesch M."/>
            <person name="Goldberg J."/>
            <person name="Griggs A."/>
            <person name="Gujja S."/>
            <person name="Heilman E."/>
            <person name="Heiman D."/>
            <person name="Howarth C."/>
            <person name="Mehta T."/>
            <person name="Neiman D."/>
            <person name="Pearson M."/>
            <person name="Roberts A."/>
            <person name="Saif S."/>
            <person name="Shea T."/>
            <person name="Shenoy N."/>
            <person name="Sisk P."/>
            <person name="Stolte C."/>
            <person name="Sykes S."/>
            <person name="White J."/>
            <person name="Yandava C."/>
            <person name="Haas B."/>
            <person name="Nusbaum C."/>
            <person name="Birren B."/>
        </authorList>
    </citation>
    <scope>NUCLEOTIDE SEQUENCE</scope>
    <source>
        <strain evidence="11">ATCC 30864</strain>
    </source>
</reference>
<dbReference type="eggNOG" id="KOG2645">
    <property type="taxonomic scope" value="Eukaryota"/>
</dbReference>
<gene>
    <name evidence="10" type="ORF">CAOG_009989</name>
</gene>
<keyword evidence="6 8" id="KW-0472">Membrane</keyword>
<dbReference type="Pfam" id="PF03896">
    <property type="entry name" value="TRAP_alpha"/>
    <property type="match status" value="1"/>
</dbReference>
<dbReference type="EMBL" id="KE346370">
    <property type="protein sequence ID" value="KJE96068.1"/>
    <property type="molecule type" value="Genomic_DNA"/>
</dbReference>
<dbReference type="PANTHER" id="PTHR10151">
    <property type="entry name" value="ECTONUCLEOTIDE PYROPHOSPHATASE/PHOSPHODIESTERASE"/>
    <property type="match status" value="1"/>
</dbReference>
<evidence type="ECO:0000256" key="1">
    <source>
        <dbReference type="ARBA" id="ARBA00004115"/>
    </source>
</evidence>
<organism evidence="10 11">
    <name type="scientific">Capsaspora owczarzaki (strain ATCC 30864)</name>
    <dbReference type="NCBI Taxonomy" id="595528"/>
    <lineage>
        <taxon>Eukaryota</taxon>
        <taxon>Filasterea</taxon>
        <taxon>Capsaspora</taxon>
    </lineage>
</organism>
<dbReference type="GO" id="GO:0005789">
    <property type="term" value="C:endoplasmic reticulum membrane"/>
    <property type="evidence" value="ECO:0007669"/>
    <property type="project" value="UniProtKB-SubCell"/>
</dbReference>
<name>A0A0D2WVA8_CAPO3</name>
<dbReference type="OrthoDB" id="1926781at2759"/>
<keyword evidence="2 8" id="KW-0812">Transmembrane</keyword>
<keyword evidence="11" id="KW-1185">Reference proteome</keyword>
<evidence type="ECO:0000256" key="8">
    <source>
        <dbReference type="SAM" id="Phobius"/>
    </source>
</evidence>